<name>A0A1T5B230_9BACT</name>
<dbReference type="Pfam" id="PF18291">
    <property type="entry name" value="HU-HIG"/>
    <property type="match status" value="1"/>
</dbReference>
<dbReference type="Proteomes" id="UP000190852">
    <property type="component" value="Unassembled WGS sequence"/>
</dbReference>
<organism evidence="3 4">
    <name type="scientific">Parabacteroides chartae</name>
    <dbReference type="NCBI Taxonomy" id="1037355"/>
    <lineage>
        <taxon>Bacteria</taxon>
        <taxon>Pseudomonadati</taxon>
        <taxon>Bacteroidota</taxon>
        <taxon>Bacteroidia</taxon>
        <taxon>Bacteroidales</taxon>
        <taxon>Tannerellaceae</taxon>
        <taxon>Parabacteroides</taxon>
    </lineage>
</organism>
<feature type="domain" description="HU" evidence="2">
    <location>
        <begin position="1"/>
        <end position="126"/>
    </location>
</feature>
<keyword evidence="1 3" id="KW-0238">DNA-binding</keyword>
<protein>
    <submittedName>
        <fullName evidence="3">DNA-binding protein, histone-like, putative</fullName>
    </submittedName>
</protein>
<dbReference type="InterPro" id="IPR041607">
    <property type="entry name" value="HU-HIG"/>
</dbReference>
<keyword evidence="4" id="KW-1185">Reference proteome</keyword>
<evidence type="ECO:0000313" key="4">
    <source>
        <dbReference type="Proteomes" id="UP000190852"/>
    </source>
</evidence>
<dbReference type="NCBIfam" id="TIGR01201">
    <property type="entry name" value="HU_rel"/>
    <property type="match status" value="1"/>
</dbReference>
<dbReference type="Gene3D" id="4.10.520.10">
    <property type="entry name" value="IHF-like DNA-binding proteins"/>
    <property type="match status" value="1"/>
</dbReference>
<dbReference type="InterPro" id="IPR010992">
    <property type="entry name" value="IHF-like_DNA-bd_dom_sf"/>
</dbReference>
<dbReference type="GO" id="GO:0003677">
    <property type="term" value="F:DNA binding"/>
    <property type="evidence" value="ECO:0007669"/>
    <property type="project" value="UniProtKB-KW"/>
</dbReference>
<dbReference type="SUPFAM" id="SSF47729">
    <property type="entry name" value="IHF-like DNA-binding proteins"/>
    <property type="match status" value="1"/>
</dbReference>
<evidence type="ECO:0000256" key="1">
    <source>
        <dbReference type="ARBA" id="ARBA00023125"/>
    </source>
</evidence>
<evidence type="ECO:0000259" key="2">
    <source>
        <dbReference type="Pfam" id="PF18291"/>
    </source>
</evidence>
<sequence length="203" mass="23013">MSAKYRLVENPPASRKEGVTELHARIVASRTATMDDLAEEISTISSFSPGDIKGLLTSFSEVIIRRLKNGENVNLEDLGYYSVSLECPKGVTSDKQIRSASVRFKNVNFRCSAKMKDSLKTMTLERETSKKKQRFSPEQRIKHIQNYLQSNRTVTASQCCAFNQCSHFSTMSDLRALINAEKVEKLGYGKNVLYMLRQNTNDR</sequence>
<gene>
    <name evidence="3" type="ORF">SAMN05660349_01002</name>
</gene>
<evidence type="ECO:0000313" key="3">
    <source>
        <dbReference type="EMBL" id="SKB41117.1"/>
    </source>
</evidence>
<dbReference type="InterPro" id="IPR005902">
    <property type="entry name" value="HU_DNA-bd_put"/>
</dbReference>
<dbReference type="RefSeq" id="WP_079682666.1">
    <property type="nucleotide sequence ID" value="NZ_FUYQ01000005.1"/>
</dbReference>
<reference evidence="4" key="1">
    <citation type="submission" date="2017-02" db="EMBL/GenBank/DDBJ databases">
        <authorList>
            <person name="Varghese N."/>
            <person name="Submissions S."/>
        </authorList>
    </citation>
    <scope>NUCLEOTIDE SEQUENCE [LARGE SCALE GENOMIC DNA]</scope>
    <source>
        <strain evidence="4">DSM 24967</strain>
    </source>
</reference>
<dbReference type="EMBL" id="FUYQ01000005">
    <property type="protein sequence ID" value="SKB41117.1"/>
    <property type="molecule type" value="Genomic_DNA"/>
</dbReference>
<proteinExistence type="predicted"/>
<dbReference type="AlphaFoldDB" id="A0A1T5B230"/>
<accession>A0A1T5B230</accession>